<name>A0AAU6WPQ1_9FLAO</name>
<protein>
    <recommendedName>
        <fullName evidence="4">GLPGLI family protein</fullName>
    </recommendedName>
</protein>
<keyword evidence="3" id="KW-1185">Reference proteome</keyword>
<evidence type="ECO:0000313" key="2">
    <source>
        <dbReference type="EMBL" id="XAO74015.1"/>
    </source>
</evidence>
<proteinExistence type="predicted"/>
<reference evidence="2 3" key="1">
    <citation type="submission" date="2024-04" db="EMBL/GenBank/DDBJ databases">
        <title>Genome sequencing and assembly of rice foliar adapted Chryseobacterium endophyticum OsEnb-ALM-A6.</title>
        <authorList>
            <person name="Kumar S."/>
            <person name="Javed M."/>
            <person name="Chouhan V."/>
            <person name="Charishma K."/>
            <person name="Patel A."/>
            <person name="Kumar M."/>
            <person name="Sahu K.P."/>
            <person name="Kumar A."/>
        </authorList>
    </citation>
    <scope>NUCLEOTIDE SEQUENCE [LARGE SCALE GENOMIC DNA]</scope>
    <source>
        <strain evidence="2 3">OsEnb-ALM-A6</strain>
    </source>
</reference>
<organism evidence="2 3">
    <name type="scientific">Chryseobacterium endophyticum</name>
    <dbReference type="NCBI Taxonomy" id="1854762"/>
    <lineage>
        <taxon>Bacteria</taxon>
        <taxon>Pseudomonadati</taxon>
        <taxon>Bacteroidota</taxon>
        <taxon>Flavobacteriia</taxon>
        <taxon>Flavobacteriales</taxon>
        <taxon>Weeksellaceae</taxon>
        <taxon>Chryseobacterium group</taxon>
        <taxon>Chryseobacterium</taxon>
    </lineage>
</organism>
<gene>
    <name evidence="2" type="ORF">AAFP95_20470</name>
</gene>
<evidence type="ECO:0000256" key="1">
    <source>
        <dbReference type="SAM" id="SignalP"/>
    </source>
</evidence>
<feature type="chain" id="PRO_5043997342" description="GLPGLI family protein" evidence="1">
    <location>
        <begin position="29"/>
        <end position="149"/>
    </location>
</feature>
<evidence type="ECO:0000313" key="3">
    <source>
        <dbReference type="Proteomes" id="UP001463665"/>
    </source>
</evidence>
<dbReference type="Proteomes" id="UP001463665">
    <property type="component" value="Chromosome"/>
</dbReference>
<dbReference type="EMBL" id="CP154834">
    <property type="protein sequence ID" value="XAO74015.1"/>
    <property type="molecule type" value="Genomic_DNA"/>
</dbReference>
<keyword evidence="1" id="KW-0732">Signal</keyword>
<dbReference type="RefSeq" id="WP_345766310.1">
    <property type="nucleotide sequence ID" value="NZ_CP154834.1"/>
</dbReference>
<sequence length="149" mass="17212">MKKYNNQKSFYKRPAILLCLFASMLIFASFSKEDRQKVRSFKLKMMEKYIHHSLADNTDEVLVAKPHLKNHYTKGKAEISQQKGMISNEDYNYEPAFLKENNGIAASNAISYQAKEKEGTIGTFSNKEEDRLSDNFFTVDIPEKKGAIW</sequence>
<evidence type="ECO:0008006" key="4">
    <source>
        <dbReference type="Google" id="ProtNLM"/>
    </source>
</evidence>
<dbReference type="AlphaFoldDB" id="A0AAU6WPQ1"/>
<accession>A0AAU6WPQ1</accession>
<feature type="signal peptide" evidence="1">
    <location>
        <begin position="1"/>
        <end position="28"/>
    </location>
</feature>